<evidence type="ECO:0000313" key="5">
    <source>
        <dbReference type="EMBL" id="MST50981.1"/>
    </source>
</evidence>
<dbReference type="Gene3D" id="3.90.220.20">
    <property type="entry name" value="DNA methylase specificity domains"/>
    <property type="match status" value="1"/>
</dbReference>
<evidence type="ECO:0000256" key="2">
    <source>
        <dbReference type="ARBA" id="ARBA00022747"/>
    </source>
</evidence>
<gene>
    <name evidence="5" type="ORF">FYJ64_01375</name>
</gene>
<keyword evidence="3" id="KW-0238">DNA-binding</keyword>
<protein>
    <submittedName>
        <fullName evidence="5">Restriction endonuclease subunit S</fullName>
    </submittedName>
</protein>
<reference evidence="5 6" key="1">
    <citation type="submission" date="2019-08" db="EMBL/GenBank/DDBJ databases">
        <title>In-depth cultivation of the pig gut microbiome towards novel bacterial diversity and tailored functional studies.</title>
        <authorList>
            <person name="Wylensek D."/>
            <person name="Hitch T.C.A."/>
            <person name="Clavel T."/>
        </authorList>
    </citation>
    <scope>NUCLEOTIDE SEQUENCE [LARGE SCALE GENOMIC DNA]</scope>
    <source>
        <strain evidence="5 6">WCA-MUC-591-APC-3H</strain>
    </source>
</reference>
<keyword evidence="5" id="KW-0540">Nuclease</keyword>
<keyword evidence="5" id="KW-0378">Hydrolase</keyword>
<dbReference type="GO" id="GO:0004519">
    <property type="term" value="F:endonuclease activity"/>
    <property type="evidence" value="ECO:0007669"/>
    <property type="project" value="UniProtKB-KW"/>
</dbReference>
<dbReference type="RefSeq" id="WP_154573454.1">
    <property type="nucleotide sequence ID" value="NZ_VUMZ01000001.1"/>
</dbReference>
<organism evidence="5 6">
    <name type="scientific">Hornefia butyriciproducens</name>
    <dbReference type="NCBI Taxonomy" id="2652293"/>
    <lineage>
        <taxon>Bacteria</taxon>
        <taxon>Bacillati</taxon>
        <taxon>Bacillota</taxon>
        <taxon>Clostridia</taxon>
        <taxon>Peptostreptococcales</taxon>
        <taxon>Anaerovoracaceae</taxon>
        <taxon>Hornefia</taxon>
    </lineage>
</organism>
<dbReference type="SUPFAM" id="SSF116734">
    <property type="entry name" value="DNA methylase specificity domain"/>
    <property type="match status" value="1"/>
</dbReference>
<evidence type="ECO:0000313" key="6">
    <source>
        <dbReference type="Proteomes" id="UP000474676"/>
    </source>
</evidence>
<comment type="similarity">
    <text evidence="1">Belongs to the type-I restriction system S methylase family.</text>
</comment>
<dbReference type="InterPro" id="IPR000055">
    <property type="entry name" value="Restrct_endonuc_typeI_TRD"/>
</dbReference>
<dbReference type="AlphaFoldDB" id="A0A6L5Y3B6"/>
<evidence type="ECO:0000259" key="4">
    <source>
        <dbReference type="Pfam" id="PF01420"/>
    </source>
</evidence>
<keyword evidence="2" id="KW-0680">Restriction system</keyword>
<dbReference type="GO" id="GO:0009307">
    <property type="term" value="P:DNA restriction-modification system"/>
    <property type="evidence" value="ECO:0007669"/>
    <property type="project" value="UniProtKB-KW"/>
</dbReference>
<feature type="domain" description="Type I restriction modification DNA specificity" evidence="4">
    <location>
        <begin position="2"/>
        <end position="179"/>
    </location>
</feature>
<evidence type="ECO:0000256" key="1">
    <source>
        <dbReference type="ARBA" id="ARBA00010923"/>
    </source>
</evidence>
<name>A0A6L5Y3B6_9FIRM</name>
<dbReference type="PANTHER" id="PTHR30408:SF12">
    <property type="entry name" value="TYPE I RESTRICTION ENZYME MJAVIII SPECIFICITY SUBUNIT"/>
    <property type="match status" value="1"/>
</dbReference>
<comment type="caution">
    <text evidence="5">The sequence shown here is derived from an EMBL/GenBank/DDBJ whole genome shotgun (WGS) entry which is preliminary data.</text>
</comment>
<dbReference type="EMBL" id="VUMZ01000001">
    <property type="protein sequence ID" value="MST50981.1"/>
    <property type="molecule type" value="Genomic_DNA"/>
</dbReference>
<accession>A0A6L5Y3B6</accession>
<dbReference type="Proteomes" id="UP000474676">
    <property type="component" value="Unassembled WGS sequence"/>
</dbReference>
<evidence type="ECO:0000256" key="3">
    <source>
        <dbReference type="ARBA" id="ARBA00023125"/>
    </source>
</evidence>
<dbReference type="InterPro" id="IPR052021">
    <property type="entry name" value="Type-I_RS_S_subunit"/>
</dbReference>
<dbReference type="GeneID" id="303113964"/>
<dbReference type="InterPro" id="IPR044946">
    <property type="entry name" value="Restrct_endonuc_typeI_TRD_sf"/>
</dbReference>
<dbReference type="GO" id="GO:0003677">
    <property type="term" value="F:DNA binding"/>
    <property type="evidence" value="ECO:0007669"/>
    <property type="project" value="UniProtKB-KW"/>
</dbReference>
<keyword evidence="5" id="KW-0255">Endonuclease</keyword>
<sequence>MMEPWKIYTLEQVCERIYSGGTPSTKHSEYWNGDLKWLSSGETSQRFIYNTERKITQEGVENSSTKLAIKGSTVIATAGQGYTRGQASFLMTDTYMNQSVIACRANKQVVLPLYLYYNLDNRYEEFRLLSDGTSTRGGLSGRIIKKMRIKFPPLKVQAKIIDILYSIDMKIEENERINKNLCVA</sequence>
<dbReference type="CDD" id="cd17294">
    <property type="entry name" value="RMtype1_S_MmaC7ORF19P_TRD1-CR1_like"/>
    <property type="match status" value="1"/>
</dbReference>
<proteinExistence type="inferred from homology"/>
<dbReference type="PANTHER" id="PTHR30408">
    <property type="entry name" value="TYPE-1 RESTRICTION ENZYME ECOKI SPECIFICITY PROTEIN"/>
    <property type="match status" value="1"/>
</dbReference>
<dbReference type="Gene3D" id="1.10.287.1120">
    <property type="entry name" value="Bipartite methylase S protein"/>
    <property type="match status" value="1"/>
</dbReference>
<dbReference type="Pfam" id="PF01420">
    <property type="entry name" value="Methylase_S"/>
    <property type="match status" value="1"/>
</dbReference>
<keyword evidence="6" id="KW-1185">Reference proteome</keyword>